<comment type="subcellular location">
    <subcellularLocation>
        <location evidence="1">Mitochondrion inner membrane</location>
        <topology evidence="1">Multi-pass membrane protein</topology>
    </subcellularLocation>
</comment>
<keyword evidence="10 12" id="KW-0472">Membrane</keyword>
<dbReference type="GO" id="GO:0005744">
    <property type="term" value="C:TIM23 mitochondrial import inner membrane translocase complex"/>
    <property type="evidence" value="ECO:0007669"/>
    <property type="project" value="TreeGrafter"/>
</dbReference>
<evidence type="ECO:0000256" key="4">
    <source>
        <dbReference type="ARBA" id="ARBA00022692"/>
    </source>
</evidence>
<keyword evidence="6" id="KW-0653">Protein transport</keyword>
<proteinExistence type="inferred from homology"/>
<feature type="transmembrane region" description="Helical" evidence="12">
    <location>
        <begin position="79"/>
        <end position="100"/>
    </location>
</feature>
<keyword evidence="8" id="KW-0811">Translocation</keyword>
<evidence type="ECO:0000256" key="1">
    <source>
        <dbReference type="ARBA" id="ARBA00004448"/>
    </source>
</evidence>
<feature type="region of interest" description="Disordered" evidence="11">
    <location>
        <begin position="119"/>
        <end position="139"/>
    </location>
</feature>
<dbReference type="PANTHER" id="PTHR10485:SF0">
    <property type="entry name" value="AT05822P-RELATED"/>
    <property type="match status" value="1"/>
</dbReference>
<comment type="similarity">
    <text evidence="2">Belongs to the Tim17/Tim22/Tim23 family.</text>
</comment>
<evidence type="ECO:0000256" key="9">
    <source>
        <dbReference type="ARBA" id="ARBA00023128"/>
    </source>
</evidence>
<keyword evidence="14" id="KW-1185">Reference proteome</keyword>
<name>A0AAU9NDG6_9ASTR</name>
<sequence length="139" mass="15394">MNLSKLSIFQPIPKSGVTVVGDRLPPLSLCYVEYEASWLFSTFDCTTVYVRQKEDPWNSIIAGAATGNFLQMRYGFHPAILSTFFGGVLLAIIEWAGSMLNKFTSAQQQMPVLIKEAPQSTPNMSPGFDLPNRASQPQM</sequence>
<evidence type="ECO:0000256" key="2">
    <source>
        <dbReference type="ARBA" id="ARBA00008444"/>
    </source>
</evidence>
<evidence type="ECO:0000313" key="13">
    <source>
        <dbReference type="EMBL" id="CAH1435465.1"/>
    </source>
</evidence>
<evidence type="ECO:0000256" key="12">
    <source>
        <dbReference type="SAM" id="Phobius"/>
    </source>
</evidence>
<dbReference type="GO" id="GO:0030150">
    <property type="term" value="P:protein import into mitochondrial matrix"/>
    <property type="evidence" value="ECO:0007669"/>
    <property type="project" value="TreeGrafter"/>
</dbReference>
<evidence type="ECO:0000256" key="10">
    <source>
        <dbReference type="ARBA" id="ARBA00023136"/>
    </source>
</evidence>
<dbReference type="PANTHER" id="PTHR10485">
    <property type="entry name" value="MITOCHONDRIAL IMPORT INNER MEMBRANE TRANSLOCASE SUBUNIT TIM-17"/>
    <property type="match status" value="1"/>
</dbReference>
<evidence type="ECO:0000313" key="14">
    <source>
        <dbReference type="Proteomes" id="UP001157418"/>
    </source>
</evidence>
<keyword evidence="9" id="KW-0496">Mitochondrion</keyword>
<accession>A0AAU9NDG6</accession>
<dbReference type="Pfam" id="PF02466">
    <property type="entry name" value="Tim17"/>
    <property type="match status" value="1"/>
</dbReference>
<evidence type="ECO:0000256" key="6">
    <source>
        <dbReference type="ARBA" id="ARBA00022927"/>
    </source>
</evidence>
<keyword evidence="5" id="KW-0999">Mitochondrion inner membrane</keyword>
<evidence type="ECO:0000256" key="8">
    <source>
        <dbReference type="ARBA" id="ARBA00023010"/>
    </source>
</evidence>
<organism evidence="13 14">
    <name type="scientific">Lactuca virosa</name>
    <dbReference type="NCBI Taxonomy" id="75947"/>
    <lineage>
        <taxon>Eukaryota</taxon>
        <taxon>Viridiplantae</taxon>
        <taxon>Streptophyta</taxon>
        <taxon>Embryophyta</taxon>
        <taxon>Tracheophyta</taxon>
        <taxon>Spermatophyta</taxon>
        <taxon>Magnoliopsida</taxon>
        <taxon>eudicotyledons</taxon>
        <taxon>Gunneridae</taxon>
        <taxon>Pentapetalae</taxon>
        <taxon>asterids</taxon>
        <taxon>campanulids</taxon>
        <taxon>Asterales</taxon>
        <taxon>Asteraceae</taxon>
        <taxon>Cichorioideae</taxon>
        <taxon>Cichorieae</taxon>
        <taxon>Lactucinae</taxon>
        <taxon>Lactuca</taxon>
    </lineage>
</organism>
<evidence type="ECO:0000256" key="5">
    <source>
        <dbReference type="ARBA" id="ARBA00022792"/>
    </source>
</evidence>
<gene>
    <name evidence="13" type="ORF">LVIROSA_LOCUS21907</name>
</gene>
<evidence type="ECO:0000256" key="11">
    <source>
        <dbReference type="SAM" id="MobiDB-lite"/>
    </source>
</evidence>
<dbReference type="Proteomes" id="UP001157418">
    <property type="component" value="Unassembled WGS sequence"/>
</dbReference>
<dbReference type="AlphaFoldDB" id="A0AAU9NDG6"/>
<dbReference type="EMBL" id="CAKMRJ010004445">
    <property type="protein sequence ID" value="CAH1435465.1"/>
    <property type="molecule type" value="Genomic_DNA"/>
</dbReference>
<protein>
    <submittedName>
        <fullName evidence="13">Uncharacterized protein</fullName>
    </submittedName>
</protein>
<comment type="caution">
    <text evidence="13">The sequence shown here is derived from an EMBL/GenBank/DDBJ whole genome shotgun (WGS) entry which is preliminary data.</text>
</comment>
<keyword evidence="4 12" id="KW-0812">Transmembrane</keyword>
<reference evidence="13 14" key="1">
    <citation type="submission" date="2022-01" db="EMBL/GenBank/DDBJ databases">
        <authorList>
            <person name="Xiong W."/>
            <person name="Schranz E."/>
        </authorList>
    </citation>
    <scope>NUCLEOTIDE SEQUENCE [LARGE SCALE GENOMIC DNA]</scope>
</reference>
<evidence type="ECO:0000256" key="7">
    <source>
        <dbReference type="ARBA" id="ARBA00022989"/>
    </source>
</evidence>
<dbReference type="GO" id="GO:0008320">
    <property type="term" value="F:protein transmembrane transporter activity"/>
    <property type="evidence" value="ECO:0007669"/>
    <property type="project" value="TreeGrafter"/>
</dbReference>
<keyword evidence="7 12" id="KW-1133">Transmembrane helix</keyword>
<evidence type="ECO:0000256" key="3">
    <source>
        <dbReference type="ARBA" id="ARBA00022448"/>
    </source>
</evidence>
<keyword evidence="3" id="KW-0813">Transport</keyword>